<keyword evidence="4 6" id="KW-0378">Hydrolase</keyword>
<sequence>MFTKKNIIRKNWEFQKILSLKKQIISKELIIYFNKSTNFKIFKIGISIPKQFANAVMRNHYKNQIKSILRNLNLDDYKFECVLITRKTFFQLDFLKKQNEIYNLLERIKNGKIN</sequence>
<accession>A0ABZ2TLE3</accession>
<dbReference type="Pfam" id="PF00825">
    <property type="entry name" value="Ribonuclease_P"/>
    <property type="match status" value="1"/>
</dbReference>
<protein>
    <recommendedName>
        <fullName evidence="6 7">Ribonuclease P protein component</fullName>
        <shortName evidence="6">RNase P protein</shortName>
        <shortName evidence="6">RNaseP protein</shortName>
        <ecNumber evidence="6 7">3.1.26.5</ecNumber>
    </recommendedName>
    <alternativeName>
        <fullName evidence="6">Protein C5</fullName>
    </alternativeName>
</protein>
<proteinExistence type="inferred from homology"/>
<dbReference type="InterPro" id="IPR000100">
    <property type="entry name" value="RNase_P"/>
</dbReference>
<comment type="catalytic activity">
    <reaction evidence="6">
        <text>Endonucleolytic cleavage of RNA, removing 5'-extranucleotides from tRNA precursor.</text>
        <dbReference type="EC" id="3.1.26.5"/>
    </reaction>
</comment>
<evidence type="ECO:0000313" key="9">
    <source>
        <dbReference type="Proteomes" id="UP001622612"/>
    </source>
</evidence>
<keyword evidence="2 6" id="KW-0540">Nuclease</keyword>
<dbReference type="HAMAP" id="MF_00227">
    <property type="entry name" value="RNase_P"/>
    <property type="match status" value="1"/>
</dbReference>
<keyword evidence="3 6" id="KW-0255">Endonuclease</keyword>
<evidence type="ECO:0000256" key="1">
    <source>
        <dbReference type="ARBA" id="ARBA00022694"/>
    </source>
</evidence>
<dbReference type="Gene3D" id="3.30.230.10">
    <property type="match status" value="1"/>
</dbReference>
<organism evidence="8 9">
    <name type="scientific">Metamycoplasma faucium</name>
    <dbReference type="NCBI Taxonomy" id="56142"/>
    <lineage>
        <taxon>Bacteria</taxon>
        <taxon>Bacillati</taxon>
        <taxon>Mycoplasmatota</taxon>
        <taxon>Mycoplasmoidales</taxon>
        <taxon>Metamycoplasmataceae</taxon>
        <taxon>Metamycoplasma</taxon>
    </lineage>
</organism>
<dbReference type="NCBIfam" id="TIGR00188">
    <property type="entry name" value="rnpA"/>
    <property type="match status" value="1"/>
</dbReference>
<dbReference type="RefSeq" id="WP_405311618.1">
    <property type="nucleotide sequence ID" value="NZ_CP088155.1"/>
</dbReference>
<evidence type="ECO:0000313" key="8">
    <source>
        <dbReference type="EMBL" id="WYM97266.1"/>
    </source>
</evidence>
<reference evidence="8" key="1">
    <citation type="submission" date="2021-11" db="EMBL/GenBank/DDBJ databases">
        <title>The first genome sequence of unculturable Mycoplasma faucium obtained by de novo assembly of metagenomic reads.</title>
        <authorList>
            <person name="Sabat A.J."/>
            <person name="Bathoorn E."/>
            <person name="Akkerboom V."/>
            <person name="Friedrich A.W."/>
        </authorList>
    </citation>
    <scope>NUCLEOTIDE SEQUENCE [LARGE SCALE GENOMIC DNA]</scope>
    <source>
        <strain evidence="8">UMCG-MFM1</strain>
    </source>
</reference>
<evidence type="ECO:0000256" key="4">
    <source>
        <dbReference type="ARBA" id="ARBA00022801"/>
    </source>
</evidence>
<dbReference type="SUPFAM" id="SSF54211">
    <property type="entry name" value="Ribosomal protein S5 domain 2-like"/>
    <property type="match status" value="1"/>
</dbReference>
<evidence type="ECO:0000256" key="6">
    <source>
        <dbReference type="HAMAP-Rule" id="MF_00227"/>
    </source>
</evidence>
<comment type="subunit">
    <text evidence="6">Consists of a catalytic RNA component (M1 or rnpB) and a protein subunit.</text>
</comment>
<evidence type="ECO:0000256" key="2">
    <source>
        <dbReference type="ARBA" id="ARBA00022722"/>
    </source>
</evidence>
<dbReference type="EMBL" id="CP088155">
    <property type="protein sequence ID" value="WYM97266.1"/>
    <property type="molecule type" value="Genomic_DNA"/>
</dbReference>
<dbReference type="PANTHER" id="PTHR33992">
    <property type="entry name" value="RIBONUCLEASE P PROTEIN COMPONENT"/>
    <property type="match status" value="1"/>
</dbReference>
<gene>
    <name evidence="6 8" type="primary">rnpA</name>
    <name evidence="8" type="ORF">LQ356_03640</name>
</gene>
<dbReference type="Proteomes" id="UP001622612">
    <property type="component" value="Chromosome"/>
</dbReference>
<dbReference type="PANTHER" id="PTHR33992:SF1">
    <property type="entry name" value="RIBONUCLEASE P PROTEIN COMPONENT"/>
    <property type="match status" value="1"/>
</dbReference>
<comment type="function">
    <text evidence="6">RNaseP catalyzes the removal of the 5'-leader sequence from pre-tRNA to produce the mature 5'-terminus. It can also cleave other RNA substrates such as 4.5S RNA. The protein component plays an auxiliary but essential role in vivo by binding to the 5'-leader sequence and broadening the substrate specificity of the ribozyme.</text>
</comment>
<dbReference type="InterPro" id="IPR020568">
    <property type="entry name" value="Ribosomal_Su5_D2-typ_SF"/>
</dbReference>
<dbReference type="EC" id="3.1.26.5" evidence="6 7"/>
<evidence type="ECO:0000256" key="3">
    <source>
        <dbReference type="ARBA" id="ARBA00022759"/>
    </source>
</evidence>
<comment type="similarity">
    <text evidence="6">Belongs to the RnpA family.</text>
</comment>
<keyword evidence="9" id="KW-1185">Reference proteome</keyword>
<name>A0ABZ2TLE3_9BACT</name>
<dbReference type="InterPro" id="IPR014721">
    <property type="entry name" value="Ribsml_uS5_D2-typ_fold_subgr"/>
</dbReference>
<evidence type="ECO:0000256" key="5">
    <source>
        <dbReference type="ARBA" id="ARBA00022884"/>
    </source>
</evidence>
<dbReference type="GO" id="GO:0004526">
    <property type="term" value="F:ribonuclease P activity"/>
    <property type="evidence" value="ECO:0007669"/>
    <property type="project" value="UniProtKB-EC"/>
</dbReference>
<keyword evidence="1 6" id="KW-0819">tRNA processing</keyword>
<evidence type="ECO:0000256" key="7">
    <source>
        <dbReference type="NCBIfam" id="TIGR00188"/>
    </source>
</evidence>
<keyword evidence="5 6" id="KW-0694">RNA-binding</keyword>